<comment type="similarity">
    <text evidence="6">In the C-terminal section; belongs to the phytoene/squalene synthase family.</text>
</comment>
<evidence type="ECO:0000256" key="16">
    <source>
        <dbReference type="ARBA" id="ARBA00023268"/>
    </source>
</evidence>
<dbReference type="GO" id="GO:0016872">
    <property type="term" value="F:intramolecular lyase activity"/>
    <property type="evidence" value="ECO:0007669"/>
    <property type="project" value="InterPro"/>
</dbReference>
<evidence type="ECO:0000313" key="20">
    <source>
        <dbReference type="EMBL" id="GKZ21761.1"/>
    </source>
</evidence>
<evidence type="ECO:0000256" key="19">
    <source>
        <dbReference type="SAM" id="Phobius"/>
    </source>
</evidence>
<dbReference type="PANTHER" id="PTHR31480">
    <property type="entry name" value="BIFUNCTIONAL LYCOPENE CYCLASE/PHYTOENE SYNTHASE"/>
    <property type="match status" value="1"/>
</dbReference>
<dbReference type="NCBIfam" id="TIGR03462">
    <property type="entry name" value="CarR_dom_SF"/>
    <property type="match status" value="2"/>
</dbReference>
<sequence>MGLGYLLFHCTYTLPTASALTALYYPFFTAQDRCKICILITIAILATIPWDSYLIRTTIWTYPPDAVVGLKILDIPIEEVFFFAIQTYTTSVVYCILTKPLVRPMYLRSHWERYGTRNGVAIIIMAFMGGGIACLLSGRRTTYLGLILVWVCPILLVQWYVGPSKFTSSSRSHVKIRILSYPFLVTIPWRPTIASICLPTTYFWIADSRALGAGIWRIENGTKLDYQIGGLDLEEALFFLVTNTMVVVGLVGCDYASALQEYNSLSHPVLGNHITLRTALSLLVRPLPIDESHISALSLAVYRLQEKSQSMFLGSALFQGQLRIDLIFLYSFCRVLDDLVDEAKDEQEARIWVSECRHLLDSSYRGQLQHVALYARKGEEGHEILCHSISHLPLSHLTETSFYDLLKGFEIDLAFDSKGGGFPIRSEYWLDQYAGFVAGTVGALVLDLILFHYGHANTQDVPRLRQAAKEMGKSMQCVNIARDIHRDAAIGRVYIPTTWLDEVGLTPEDVLQCPNSPIMYDLQERMLQKADEYYQVSRGAMEELPHGVREPVRATVESYMDIGRLLKERKGTSLEGASKLKVPLMRRLIVGWLAML</sequence>
<keyword evidence="13 19" id="KW-1133">Transmembrane helix</keyword>
<reference evidence="20" key="1">
    <citation type="submission" date="2022-07" db="EMBL/GenBank/DDBJ databases">
        <title>Taxonomy of Aspergillus series Nigri: significant species reduction supported by multi-species coalescent approaches.</title>
        <authorList>
            <person name="Bian C."/>
            <person name="Kusuya Y."/>
            <person name="Sklenar F."/>
            <person name="D'hooge E."/>
            <person name="Yaguchi T."/>
            <person name="Takahashi H."/>
            <person name="Hubka V."/>
        </authorList>
    </citation>
    <scope>NUCLEOTIDE SEQUENCE</scope>
    <source>
        <strain evidence="20">CBS 733.88</strain>
    </source>
</reference>
<name>A0A9W5YT55_9EURO</name>
<feature type="transmembrane region" description="Helical" evidence="19">
    <location>
        <begin position="6"/>
        <end position="25"/>
    </location>
</feature>
<feature type="transmembrane region" description="Helical" evidence="19">
    <location>
        <begin position="183"/>
        <end position="205"/>
    </location>
</feature>
<comment type="catalytic activity">
    <reaction evidence="1">
        <text>2 (2E,6E,10E)-geranylgeranyl diphosphate = 15-cis-phytoene + 2 diphosphate</text>
        <dbReference type="Rhea" id="RHEA:34475"/>
        <dbReference type="ChEBI" id="CHEBI:27787"/>
        <dbReference type="ChEBI" id="CHEBI:33019"/>
        <dbReference type="ChEBI" id="CHEBI:58756"/>
        <dbReference type="EC" id="2.5.1.32"/>
    </reaction>
</comment>
<keyword evidence="10" id="KW-0808">Transferase</keyword>
<dbReference type="EC" id="2.5.1.32" evidence="8"/>
<dbReference type="SFLD" id="SFLDG01018">
    <property type="entry name" value="Squalene/Phytoene_Synthase_Lik"/>
    <property type="match status" value="1"/>
</dbReference>
<evidence type="ECO:0000256" key="11">
    <source>
        <dbReference type="ARBA" id="ARBA00022692"/>
    </source>
</evidence>
<comment type="pathway">
    <text evidence="3">Carotenoid biosynthesis; beta-carotene biosynthesis.</text>
</comment>
<evidence type="ECO:0000256" key="13">
    <source>
        <dbReference type="ARBA" id="ARBA00022989"/>
    </source>
</evidence>
<dbReference type="SUPFAM" id="SSF48576">
    <property type="entry name" value="Terpenoid synthases"/>
    <property type="match status" value="1"/>
</dbReference>
<comment type="similarity">
    <text evidence="5">In the N-terminal section; belongs to the lycopene beta-cyclase family.</text>
</comment>
<evidence type="ECO:0000256" key="2">
    <source>
        <dbReference type="ARBA" id="ARBA00004141"/>
    </source>
</evidence>
<accession>A0A9W5YT55</accession>
<dbReference type="GO" id="GO:0004311">
    <property type="term" value="F:geranylgeranyl diphosphate synthase activity"/>
    <property type="evidence" value="ECO:0007669"/>
    <property type="project" value="InterPro"/>
</dbReference>
<feature type="transmembrane region" description="Helical" evidence="19">
    <location>
        <begin position="80"/>
        <end position="97"/>
    </location>
</feature>
<dbReference type="EC" id="5.5.1.19" evidence="7"/>
<keyword evidence="16" id="KW-0511">Multifunctional enzyme</keyword>
<evidence type="ECO:0000313" key="21">
    <source>
        <dbReference type="Proteomes" id="UP001143548"/>
    </source>
</evidence>
<feature type="transmembrane region" description="Helical" evidence="19">
    <location>
        <begin position="144"/>
        <end position="162"/>
    </location>
</feature>
<evidence type="ECO:0000256" key="18">
    <source>
        <dbReference type="ARBA" id="ARBA00029335"/>
    </source>
</evidence>
<proteinExistence type="inferred from homology"/>
<dbReference type="GO" id="GO:0016117">
    <property type="term" value="P:carotenoid biosynthetic process"/>
    <property type="evidence" value="ECO:0007669"/>
    <property type="project" value="UniProtKB-KW"/>
</dbReference>
<dbReference type="GO" id="GO:0045436">
    <property type="term" value="F:lycopene beta cyclase activity"/>
    <property type="evidence" value="ECO:0007669"/>
    <property type="project" value="UniProtKB-ARBA"/>
</dbReference>
<comment type="pathway">
    <text evidence="4">Carotenoid biosynthesis; phytoene biosynthesis; all-trans-phytoene from geranylgeranyl diphosphate: step 1/1.</text>
</comment>
<protein>
    <recommendedName>
        <fullName evidence="9">Bifunctional lycopene cyclase/phytoene synthase</fullName>
        <ecNumber evidence="8">2.5.1.32</ecNumber>
        <ecNumber evidence="7">5.5.1.19</ecNumber>
    </recommendedName>
</protein>
<evidence type="ECO:0000256" key="7">
    <source>
        <dbReference type="ARBA" id="ARBA00012242"/>
    </source>
</evidence>
<evidence type="ECO:0000256" key="8">
    <source>
        <dbReference type="ARBA" id="ARBA00012396"/>
    </source>
</evidence>
<evidence type="ECO:0000256" key="4">
    <source>
        <dbReference type="ARBA" id="ARBA00005172"/>
    </source>
</evidence>
<dbReference type="InterPro" id="IPR008949">
    <property type="entry name" value="Isoprenoid_synthase_dom_sf"/>
</dbReference>
<evidence type="ECO:0000256" key="10">
    <source>
        <dbReference type="ARBA" id="ARBA00022679"/>
    </source>
</evidence>
<dbReference type="InterPro" id="IPR044843">
    <property type="entry name" value="Trans_IPPS_bact-type"/>
</dbReference>
<organism evidence="20 21">
    <name type="scientific">Aspergillus brasiliensis</name>
    <dbReference type="NCBI Taxonomy" id="319629"/>
    <lineage>
        <taxon>Eukaryota</taxon>
        <taxon>Fungi</taxon>
        <taxon>Dikarya</taxon>
        <taxon>Ascomycota</taxon>
        <taxon>Pezizomycotina</taxon>
        <taxon>Eurotiomycetes</taxon>
        <taxon>Eurotiomycetidae</taxon>
        <taxon>Eurotiales</taxon>
        <taxon>Aspergillaceae</taxon>
        <taxon>Aspergillus</taxon>
        <taxon>Aspergillus subgen. Circumdati</taxon>
    </lineage>
</organism>
<comment type="catalytic activity">
    <reaction evidence="18">
        <text>all-trans-lycopene = gamma-carotene</text>
        <dbReference type="Rhea" id="RHEA:32219"/>
        <dbReference type="ChEBI" id="CHEBI:15948"/>
        <dbReference type="ChEBI" id="CHEBI:27740"/>
        <dbReference type="EC" id="5.5.1.19"/>
    </reaction>
</comment>
<evidence type="ECO:0000256" key="6">
    <source>
        <dbReference type="ARBA" id="ARBA00008406"/>
    </source>
</evidence>
<comment type="subcellular location">
    <subcellularLocation>
        <location evidence="2">Membrane</location>
        <topology evidence="2">Multi-pass membrane protein</topology>
    </subcellularLocation>
</comment>
<feature type="transmembrane region" description="Helical" evidence="19">
    <location>
        <begin position="37"/>
        <end position="55"/>
    </location>
</feature>
<evidence type="ECO:0000256" key="14">
    <source>
        <dbReference type="ARBA" id="ARBA00023136"/>
    </source>
</evidence>
<evidence type="ECO:0000256" key="1">
    <source>
        <dbReference type="ARBA" id="ARBA00001805"/>
    </source>
</evidence>
<keyword evidence="14 19" id="KW-0472">Membrane</keyword>
<dbReference type="SFLD" id="SFLDG01212">
    <property type="entry name" value="Phytoene_synthase_like"/>
    <property type="match status" value="1"/>
</dbReference>
<evidence type="ECO:0000256" key="5">
    <source>
        <dbReference type="ARBA" id="ARBA00008247"/>
    </source>
</evidence>
<comment type="caution">
    <text evidence="20">The sequence shown here is derived from an EMBL/GenBank/DDBJ whole genome shotgun (WGS) entry which is preliminary data.</text>
</comment>
<dbReference type="PROSITE" id="PS01045">
    <property type="entry name" value="SQUALEN_PHYTOEN_SYN_2"/>
    <property type="match status" value="1"/>
</dbReference>
<dbReference type="GO" id="GO:0016020">
    <property type="term" value="C:membrane"/>
    <property type="evidence" value="ECO:0007669"/>
    <property type="project" value="UniProtKB-SubCell"/>
</dbReference>
<evidence type="ECO:0000256" key="15">
    <source>
        <dbReference type="ARBA" id="ARBA00023235"/>
    </source>
</evidence>
<dbReference type="InterPro" id="IPR002060">
    <property type="entry name" value="Squ/phyt_synthse"/>
</dbReference>
<dbReference type="Proteomes" id="UP001143548">
    <property type="component" value="Unassembled WGS sequence"/>
</dbReference>
<dbReference type="EMBL" id="BROQ01000043">
    <property type="protein sequence ID" value="GKZ21761.1"/>
    <property type="molecule type" value="Genomic_DNA"/>
</dbReference>
<evidence type="ECO:0000256" key="3">
    <source>
        <dbReference type="ARBA" id="ARBA00005089"/>
    </source>
</evidence>
<dbReference type="Gene3D" id="1.10.600.10">
    <property type="entry name" value="Farnesyl Diphosphate Synthase"/>
    <property type="match status" value="1"/>
</dbReference>
<dbReference type="SFLD" id="SFLDS00005">
    <property type="entry name" value="Isoprenoid_Synthase_Type_I"/>
    <property type="match status" value="1"/>
</dbReference>
<feature type="transmembrane region" description="Helical" evidence="19">
    <location>
        <begin position="118"/>
        <end position="138"/>
    </location>
</feature>
<dbReference type="AlphaFoldDB" id="A0A9W5YT55"/>
<keyword evidence="12" id="KW-0125">Carotenoid biosynthesis</keyword>
<keyword evidence="11 19" id="KW-0812">Transmembrane</keyword>
<dbReference type="InterPro" id="IPR017825">
    <property type="entry name" value="Lycopene_cyclase_dom"/>
</dbReference>
<evidence type="ECO:0000256" key="17">
    <source>
        <dbReference type="ARBA" id="ARBA00029313"/>
    </source>
</evidence>
<evidence type="ECO:0000256" key="12">
    <source>
        <dbReference type="ARBA" id="ARBA00022746"/>
    </source>
</evidence>
<comment type="catalytic activity">
    <reaction evidence="17">
        <text>gamma-carotene = all-trans-beta-carotene</text>
        <dbReference type="Rhea" id="RHEA:32239"/>
        <dbReference type="ChEBI" id="CHEBI:17579"/>
        <dbReference type="ChEBI" id="CHEBI:27740"/>
        <dbReference type="EC" id="5.5.1.19"/>
    </reaction>
</comment>
<gene>
    <name evidence="20" type="ORF">AbraCBS73388_007675</name>
</gene>
<keyword evidence="15" id="KW-0413">Isomerase</keyword>
<dbReference type="InterPro" id="IPR019845">
    <property type="entry name" value="Squalene/phytoene_synthase_CS"/>
</dbReference>
<evidence type="ECO:0000256" key="9">
    <source>
        <dbReference type="ARBA" id="ARBA00018909"/>
    </source>
</evidence>
<dbReference type="Pfam" id="PF00494">
    <property type="entry name" value="SQS_PSY"/>
    <property type="match status" value="1"/>
</dbReference>